<protein>
    <submittedName>
        <fullName evidence="10">Two-component system response regulator QseB</fullName>
    </submittedName>
</protein>
<evidence type="ECO:0000256" key="3">
    <source>
        <dbReference type="ARBA" id="ARBA00023015"/>
    </source>
</evidence>
<dbReference type="GO" id="GO:0000976">
    <property type="term" value="F:transcription cis-regulatory region binding"/>
    <property type="evidence" value="ECO:0007669"/>
    <property type="project" value="TreeGrafter"/>
</dbReference>
<dbReference type="GO" id="GO:0000156">
    <property type="term" value="F:phosphorelay response regulator activity"/>
    <property type="evidence" value="ECO:0007669"/>
    <property type="project" value="TreeGrafter"/>
</dbReference>
<dbReference type="GO" id="GO:0005829">
    <property type="term" value="C:cytosol"/>
    <property type="evidence" value="ECO:0007669"/>
    <property type="project" value="TreeGrafter"/>
</dbReference>
<dbReference type="Gene3D" id="6.10.250.690">
    <property type="match status" value="1"/>
</dbReference>
<proteinExistence type="predicted"/>
<accession>A0A7W3J8V1</accession>
<sequence length="222" mass="24761">MDLDARRVLLVEDDRRLSDLLVRLLTAEGYIVSPVFDGQAGLHQGLTGTWDALVIDRSLPAMEGVDLVRRLRSRGVTTPTMLLTARGTTEDRVEGLDSGAEDYVVKPFDSDELLARLRALLRRHNDTSAVIDLGGRRLDVASRRVLSPDADPVELSAQECALLRVIAANPGRVRSREELRRRVFQNADSPNAVDTYVYYLRRKLGHDMIRTVRGLGYQLGPS</sequence>
<keyword evidence="1 6" id="KW-0597">Phosphoprotein</keyword>
<evidence type="ECO:0000256" key="4">
    <source>
        <dbReference type="ARBA" id="ARBA00023125"/>
    </source>
</evidence>
<keyword evidence="5" id="KW-0804">Transcription</keyword>
<keyword evidence="3" id="KW-0805">Transcription regulation</keyword>
<dbReference type="Gene3D" id="3.40.50.2300">
    <property type="match status" value="1"/>
</dbReference>
<dbReference type="PANTHER" id="PTHR48111">
    <property type="entry name" value="REGULATOR OF RPOS"/>
    <property type="match status" value="1"/>
</dbReference>
<dbReference type="GO" id="GO:0006355">
    <property type="term" value="P:regulation of DNA-templated transcription"/>
    <property type="evidence" value="ECO:0007669"/>
    <property type="project" value="InterPro"/>
</dbReference>
<keyword evidence="2" id="KW-0902">Two-component regulatory system</keyword>
<keyword evidence="4 7" id="KW-0238">DNA-binding</keyword>
<dbReference type="SUPFAM" id="SSF46894">
    <property type="entry name" value="C-terminal effector domain of the bipartite response regulators"/>
    <property type="match status" value="1"/>
</dbReference>
<dbReference type="Proteomes" id="UP000540568">
    <property type="component" value="Unassembled WGS sequence"/>
</dbReference>
<keyword evidence="11" id="KW-1185">Reference proteome</keyword>
<dbReference type="InterPro" id="IPR001789">
    <property type="entry name" value="Sig_transdc_resp-reg_receiver"/>
</dbReference>
<feature type="DNA-binding region" description="OmpR/PhoB-type" evidence="7">
    <location>
        <begin position="128"/>
        <end position="221"/>
    </location>
</feature>
<name>A0A7W3J8V1_9MICO</name>
<dbReference type="Pfam" id="PF00486">
    <property type="entry name" value="Trans_reg_C"/>
    <property type="match status" value="1"/>
</dbReference>
<evidence type="ECO:0000259" key="9">
    <source>
        <dbReference type="PROSITE" id="PS51755"/>
    </source>
</evidence>
<evidence type="ECO:0000313" key="10">
    <source>
        <dbReference type="EMBL" id="MBA8808420.1"/>
    </source>
</evidence>
<dbReference type="SMART" id="SM00448">
    <property type="entry name" value="REC"/>
    <property type="match status" value="1"/>
</dbReference>
<dbReference type="InterPro" id="IPR016032">
    <property type="entry name" value="Sig_transdc_resp-reg_C-effctor"/>
</dbReference>
<dbReference type="PROSITE" id="PS51755">
    <property type="entry name" value="OMPR_PHOB"/>
    <property type="match status" value="1"/>
</dbReference>
<dbReference type="RefSeq" id="WP_182616421.1">
    <property type="nucleotide sequence ID" value="NZ_BAAATF010000003.1"/>
</dbReference>
<feature type="modified residue" description="4-aspartylphosphate" evidence="6">
    <location>
        <position position="56"/>
    </location>
</feature>
<evidence type="ECO:0000256" key="1">
    <source>
        <dbReference type="ARBA" id="ARBA00022553"/>
    </source>
</evidence>
<dbReference type="AlphaFoldDB" id="A0A7W3J8V1"/>
<dbReference type="CDD" id="cd00383">
    <property type="entry name" value="trans_reg_C"/>
    <property type="match status" value="1"/>
</dbReference>
<dbReference type="PROSITE" id="PS50110">
    <property type="entry name" value="RESPONSE_REGULATORY"/>
    <property type="match status" value="1"/>
</dbReference>
<dbReference type="SUPFAM" id="SSF52172">
    <property type="entry name" value="CheY-like"/>
    <property type="match status" value="1"/>
</dbReference>
<evidence type="ECO:0000313" key="11">
    <source>
        <dbReference type="Proteomes" id="UP000540568"/>
    </source>
</evidence>
<evidence type="ECO:0000256" key="5">
    <source>
        <dbReference type="ARBA" id="ARBA00023163"/>
    </source>
</evidence>
<dbReference type="Pfam" id="PF00072">
    <property type="entry name" value="Response_reg"/>
    <property type="match status" value="1"/>
</dbReference>
<organism evidence="10 11">
    <name type="scientific">Promicromonospora sukumoe</name>
    <dbReference type="NCBI Taxonomy" id="88382"/>
    <lineage>
        <taxon>Bacteria</taxon>
        <taxon>Bacillati</taxon>
        <taxon>Actinomycetota</taxon>
        <taxon>Actinomycetes</taxon>
        <taxon>Micrococcales</taxon>
        <taxon>Promicromonosporaceae</taxon>
        <taxon>Promicromonospora</taxon>
    </lineage>
</organism>
<dbReference type="EMBL" id="JACGWV010000001">
    <property type="protein sequence ID" value="MBA8808420.1"/>
    <property type="molecule type" value="Genomic_DNA"/>
</dbReference>
<dbReference type="GO" id="GO:0032993">
    <property type="term" value="C:protein-DNA complex"/>
    <property type="evidence" value="ECO:0007669"/>
    <property type="project" value="TreeGrafter"/>
</dbReference>
<evidence type="ECO:0000256" key="2">
    <source>
        <dbReference type="ARBA" id="ARBA00023012"/>
    </source>
</evidence>
<reference evidence="10 11" key="1">
    <citation type="submission" date="2020-07" db="EMBL/GenBank/DDBJ databases">
        <title>Sequencing the genomes of 1000 actinobacteria strains.</title>
        <authorList>
            <person name="Klenk H.-P."/>
        </authorList>
    </citation>
    <scope>NUCLEOTIDE SEQUENCE [LARGE SCALE GENOMIC DNA]</scope>
    <source>
        <strain evidence="10 11">DSM 44121</strain>
    </source>
</reference>
<gene>
    <name evidence="10" type="ORF">FHX71_002362</name>
</gene>
<evidence type="ECO:0000256" key="6">
    <source>
        <dbReference type="PROSITE-ProRule" id="PRU00169"/>
    </source>
</evidence>
<feature type="domain" description="OmpR/PhoB-type" evidence="9">
    <location>
        <begin position="128"/>
        <end position="221"/>
    </location>
</feature>
<dbReference type="InterPro" id="IPR011006">
    <property type="entry name" value="CheY-like_superfamily"/>
</dbReference>
<dbReference type="PANTHER" id="PTHR48111:SF1">
    <property type="entry name" value="TWO-COMPONENT RESPONSE REGULATOR ORR33"/>
    <property type="match status" value="1"/>
</dbReference>
<dbReference type="SMART" id="SM00862">
    <property type="entry name" value="Trans_reg_C"/>
    <property type="match status" value="1"/>
</dbReference>
<evidence type="ECO:0000256" key="7">
    <source>
        <dbReference type="PROSITE-ProRule" id="PRU01091"/>
    </source>
</evidence>
<dbReference type="InterPro" id="IPR036388">
    <property type="entry name" value="WH-like_DNA-bd_sf"/>
</dbReference>
<dbReference type="InterPro" id="IPR001867">
    <property type="entry name" value="OmpR/PhoB-type_DNA-bd"/>
</dbReference>
<evidence type="ECO:0000259" key="8">
    <source>
        <dbReference type="PROSITE" id="PS50110"/>
    </source>
</evidence>
<feature type="domain" description="Response regulatory" evidence="8">
    <location>
        <begin position="7"/>
        <end position="121"/>
    </location>
</feature>
<dbReference type="InterPro" id="IPR039420">
    <property type="entry name" value="WalR-like"/>
</dbReference>
<comment type="caution">
    <text evidence="10">The sequence shown here is derived from an EMBL/GenBank/DDBJ whole genome shotgun (WGS) entry which is preliminary data.</text>
</comment>
<dbReference type="Gene3D" id="1.10.10.10">
    <property type="entry name" value="Winged helix-like DNA-binding domain superfamily/Winged helix DNA-binding domain"/>
    <property type="match status" value="1"/>
</dbReference>